<dbReference type="AlphaFoldDB" id="A0A7W3YEB5"/>
<comment type="caution">
    <text evidence="2">The sequence shown here is derived from an EMBL/GenBank/DDBJ whole genome shotgun (WGS) entry which is preliminary data.</text>
</comment>
<dbReference type="SUPFAM" id="SSF55486">
    <property type="entry name" value="Metalloproteases ('zincins'), catalytic domain"/>
    <property type="match status" value="1"/>
</dbReference>
<dbReference type="Pfam" id="PF13517">
    <property type="entry name" value="FG-GAP_3"/>
    <property type="match status" value="2"/>
</dbReference>
<keyword evidence="1" id="KW-0732">Signal</keyword>
<accession>A0A7W3YEB5</accession>
<dbReference type="EMBL" id="JACHTE010000003">
    <property type="protein sequence ID" value="MBB1087977.1"/>
    <property type="molecule type" value="Genomic_DNA"/>
</dbReference>
<dbReference type="Gene3D" id="3.40.390.10">
    <property type="entry name" value="Collagenase (Catalytic Domain)"/>
    <property type="match status" value="1"/>
</dbReference>
<proteinExistence type="predicted"/>
<evidence type="ECO:0000256" key="1">
    <source>
        <dbReference type="ARBA" id="ARBA00022729"/>
    </source>
</evidence>
<dbReference type="GO" id="GO:0008237">
    <property type="term" value="F:metallopeptidase activity"/>
    <property type="evidence" value="ECO:0007669"/>
    <property type="project" value="InterPro"/>
</dbReference>
<dbReference type="InterPro" id="IPR028994">
    <property type="entry name" value="Integrin_alpha_N"/>
</dbReference>
<dbReference type="SUPFAM" id="SSF69318">
    <property type="entry name" value="Integrin alpha N-terminal domain"/>
    <property type="match status" value="1"/>
</dbReference>
<sequence length="685" mass="73996">MSEEHAFRAIENGEMTFMSPEGVPIRLAYERHVEHDDGNWTWIGKGADGQSAVITFGDEAAFGVIPQGDGLPLRLATSGGKGWVVETDRALLAAVDNEATNPERPDYLVPPKLAAAGGKERSMAGAQVQAATNGRTVIDVLIGYTNGYRAAKGGKSATQTRLQNLVDITNDAYVTSGINAEVRLVHSMEVNFPDNTANEDALSKLTGFKAPSTQLTPDAAFTALRAAREEYGADLVSLVRRFQTPENEGCGIAWLLGGGLTQITSADEYFGYSVVSDGQDPGEDGKTYYCREETFAHELGHNLGSTHDADTADNEPGAFSYSFGYKITSASSNFYTIMAYGDDGQTPYRVFSSPSLTACGGKACGTATADNVRSHNQTVGIIAGFRQTQVEPEPQLAVPYDFNGDGVSDILWRNSANGSGTIWLAGNSAQRRAFSTIADKAWEVVAEGDFNGDGFADVAWRHRTDGRNTVWLSGQLSTQMAMTRIKDAGWKVVGAGDFDGDGKSDLFWRHATTGRNTIWLSASYSTQRSVNTISDTRWQVQGVADFDGDGIDDVLWRHAATGAGSIWRSGSYGSRMSITRVSNLNWQIVGVGDFDADGRSDILWRDMKSGANTLWKGGNYSNNQSLGRVSSMAWKVVAVADYDADGRSDILWRNSSDGRNTIWRAASISNQAPVARVSNQAWQIH</sequence>
<gene>
    <name evidence="2" type="ORF">H4F99_05670</name>
</gene>
<dbReference type="PANTHER" id="PTHR46580:SF2">
    <property type="entry name" value="MAM DOMAIN-CONTAINING PROTEIN"/>
    <property type="match status" value="1"/>
</dbReference>
<dbReference type="Proteomes" id="UP000552587">
    <property type="component" value="Unassembled WGS sequence"/>
</dbReference>
<protein>
    <submittedName>
        <fullName evidence="2">VCBS repeat-containing protein</fullName>
    </submittedName>
</protein>
<reference evidence="2 3" key="1">
    <citation type="submission" date="2020-07" db="EMBL/GenBank/DDBJ databases">
        <authorList>
            <person name="Xu S."/>
            <person name="Li A."/>
        </authorList>
    </citation>
    <scope>NUCLEOTIDE SEQUENCE [LARGE SCALE GENOMIC DNA]</scope>
    <source>
        <strain evidence="2 3">SG-8</strain>
    </source>
</reference>
<name>A0A7W3YEB5_9GAMM</name>
<dbReference type="InterPro" id="IPR024079">
    <property type="entry name" value="MetalloPept_cat_dom_sf"/>
</dbReference>
<dbReference type="Gene3D" id="2.40.128.340">
    <property type="match status" value="1"/>
</dbReference>
<dbReference type="Gene3D" id="2.130.10.130">
    <property type="entry name" value="Integrin alpha, N-terminal"/>
    <property type="match status" value="1"/>
</dbReference>
<dbReference type="Pfam" id="PF13583">
    <property type="entry name" value="Reprolysin_4"/>
    <property type="match status" value="1"/>
</dbReference>
<keyword evidence="3" id="KW-1185">Reference proteome</keyword>
<dbReference type="PANTHER" id="PTHR46580">
    <property type="entry name" value="SENSOR KINASE-RELATED"/>
    <property type="match status" value="1"/>
</dbReference>
<organism evidence="2 3">
    <name type="scientific">Marilutibacter penaei</name>
    <dbReference type="NCBI Taxonomy" id="2759900"/>
    <lineage>
        <taxon>Bacteria</taxon>
        <taxon>Pseudomonadati</taxon>
        <taxon>Pseudomonadota</taxon>
        <taxon>Gammaproteobacteria</taxon>
        <taxon>Lysobacterales</taxon>
        <taxon>Lysobacteraceae</taxon>
        <taxon>Marilutibacter</taxon>
    </lineage>
</organism>
<evidence type="ECO:0000313" key="2">
    <source>
        <dbReference type="EMBL" id="MBB1087977.1"/>
    </source>
</evidence>
<evidence type="ECO:0000313" key="3">
    <source>
        <dbReference type="Proteomes" id="UP000552587"/>
    </source>
</evidence>
<dbReference type="InterPro" id="IPR013517">
    <property type="entry name" value="FG-GAP"/>
</dbReference>